<dbReference type="Pfam" id="PF13795">
    <property type="entry name" value="HupE_UreJ_2"/>
    <property type="match status" value="1"/>
</dbReference>
<keyword evidence="1" id="KW-0812">Transmembrane</keyword>
<sequence length="364" mass="41193">MRVFLKTLIIVAFIVLIPTTSWAHPLSASYGTIKIEEEKVEFSFSIDHMSVIENVSADKNADGRLTEEEITQNRESITEWINQHVQIQANDVSQRPLSEAIIRTETKNGKEVVTLTQEYPYVDNATYSVMDTMYYNTDDKTSYTHLLTINQNGKFSEHILKGENRHVDFGLQVGENEANSQSSPAWYAFFLLGMEHILTGYDHLLFLFALLLAKQTFKDYVKVVTAFTVAHSITLTLGYLDIINLPSLLVESIIALSIVYVAIENLFRKNIKKRWLLTFAFGLIHGLGFAGLLSEMTIPSSHLVLSLLSFNLGIEVVQIILVALLIPILARIQQLKYYSSSMKYGSALIIIIGGYWVIERVFQL</sequence>
<evidence type="ECO:0000313" key="4">
    <source>
        <dbReference type="Proteomes" id="UP000181936"/>
    </source>
</evidence>
<accession>A0A1L3MLV5</accession>
<feature type="transmembrane region" description="Helical" evidence="1">
    <location>
        <begin position="186"/>
        <end position="213"/>
    </location>
</feature>
<reference evidence="3 4" key="1">
    <citation type="journal article" date="2016" name="Sci. Rep.">
        <title>Complete genome sequence and transcriptomic analysis of a novel marine strain Bacillus weihaiensis reveals the mechanism of brown algae degradation.</title>
        <authorList>
            <person name="Zhu Y."/>
            <person name="Chen P."/>
            <person name="Bao Y."/>
            <person name="Men Y."/>
            <person name="Zeng Y."/>
            <person name="Yang J."/>
            <person name="Sun J."/>
            <person name="Sun Y."/>
        </authorList>
    </citation>
    <scope>NUCLEOTIDE SEQUENCE [LARGE SCALE GENOMIC DNA]</scope>
    <source>
        <strain evidence="3 4">Alg07</strain>
    </source>
</reference>
<feature type="signal peptide" evidence="2">
    <location>
        <begin position="1"/>
        <end position="23"/>
    </location>
</feature>
<dbReference type="RefSeq" id="WP_072578099.1">
    <property type="nucleotide sequence ID" value="NZ_CP016020.1"/>
</dbReference>
<feature type="transmembrane region" description="Helical" evidence="1">
    <location>
        <begin position="305"/>
        <end position="329"/>
    </location>
</feature>
<dbReference type="EMBL" id="CP016020">
    <property type="protein sequence ID" value="APH03316.1"/>
    <property type="molecule type" value="Genomic_DNA"/>
</dbReference>
<protein>
    <recommendedName>
        <fullName evidence="5">EF-hand domain-containing protein</fullName>
    </recommendedName>
</protein>
<feature type="transmembrane region" description="Helical" evidence="1">
    <location>
        <begin position="245"/>
        <end position="263"/>
    </location>
</feature>
<feature type="chain" id="PRO_5012973213" description="EF-hand domain-containing protein" evidence="2">
    <location>
        <begin position="24"/>
        <end position="364"/>
    </location>
</feature>
<keyword evidence="1" id="KW-1133">Transmembrane helix</keyword>
<dbReference type="KEGG" id="bwh:A9C19_00290"/>
<dbReference type="AlphaFoldDB" id="A0A1L3MLV5"/>
<feature type="transmembrane region" description="Helical" evidence="1">
    <location>
        <begin position="220"/>
        <end position="239"/>
    </location>
</feature>
<name>A0A1L3MLV5_9BACI</name>
<feature type="transmembrane region" description="Helical" evidence="1">
    <location>
        <begin position="275"/>
        <end position="293"/>
    </location>
</feature>
<evidence type="ECO:0000313" key="3">
    <source>
        <dbReference type="EMBL" id="APH03316.1"/>
    </source>
</evidence>
<organism evidence="3 4">
    <name type="scientific">Bacillus weihaiensis</name>
    <dbReference type="NCBI Taxonomy" id="1547283"/>
    <lineage>
        <taxon>Bacteria</taxon>
        <taxon>Bacillati</taxon>
        <taxon>Bacillota</taxon>
        <taxon>Bacilli</taxon>
        <taxon>Bacillales</taxon>
        <taxon>Bacillaceae</taxon>
        <taxon>Bacillus</taxon>
    </lineage>
</organism>
<dbReference type="InterPro" id="IPR018247">
    <property type="entry name" value="EF_Hand_1_Ca_BS"/>
</dbReference>
<evidence type="ECO:0000256" key="1">
    <source>
        <dbReference type="SAM" id="Phobius"/>
    </source>
</evidence>
<evidence type="ECO:0008006" key="5">
    <source>
        <dbReference type="Google" id="ProtNLM"/>
    </source>
</evidence>
<keyword evidence="4" id="KW-1185">Reference proteome</keyword>
<gene>
    <name evidence="3" type="ORF">A9C19_00290</name>
</gene>
<keyword evidence="2" id="KW-0732">Signal</keyword>
<dbReference type="Proteomes" id="UP000181936">
    <property type="component" value="Chromosome"/>
</dbReference>
<proteinExistence type="predicted"/>
<keyword evidence="1" id="KW-0472">Membrane</keyword>
<dbReference type="InterPro" id="IPR032809">
    <property type="entry name" value="Put_HupE_UreJ"/>
</dbReference>
<dbReference type="PROSITE" id="PS00018">
    <property type="entry name" value="EF_HAND_1"/>
    <property type="match status" value="1"/>
</dbReference>
<dbReference type="OrthoDB" id="9808870at2"/>
<evidence type="ECO:0000256" key="2">
    <source>
        <dbReference type="SAM" id="SignalP"/>
    </source>
</evidence>
<feature type="transmembrane region" description="Helical" evidence="1">
    <location>
        <begin position="341"/>
        <end position="358"/>
    </location>
</feature>